<feature type="domain" description="Cyclic nucleotide-binding" evidence="2">
    <location>
        <begin position="135"/>
        <end position="165"/>
    </location>
</feature>
<name>A0A8J4G5K0_9CHLO</name>
<dbReference type="InterPro" id="IPR018490">
    <property type="entry name" value="cNMP-bd_dom_sf"/>
</dbReference>
<comment type="caution">
    <text evidence="3">The sequence shown here is derived from an EMBL/GenBank/DDBJ whole genome shotgun (WGS) entry which is preliminary data.</text>
</comment>
<evidence type="ECO:0000313" key="4">
    <source>
        <dbReference type="Proteomes" id="UP000722791"/>
    </source>
</evidence>
<sequence length="210" mass="23391">MKAHIENGVEEINESNSSPKRALETSTSGEAGGTTREIRLANVRAKVKALSSGKSFRAFDAITDLIAEARINKASLLDTRRGALELVKLLALPTGQRRATTYRDLCELGRNLHLPSWHGSERRHLYVWYHCLQRMRLVEVEAGQVLMKQGDVADTTYWLLHGTMEEYRMGPPQSLSPPRSPVRMSLLRARSMTLDRLKSVGDGRAVPAAA</sequence>
<feature type="non-terminal residue" evidence="3">
    <location>
        <position position="1"/>
    </location>
</feature>
<gene>
    <name evidence="3" type="ORF">Vretimale_5231</name>
</gene>
<dbReference type="PROSITE" id="PS50042">
    <property type="entry name" value="CNMP_BINDING_3"/>
    <property type="match status" value="1"/>
</dbReference>
<reference evidence="3" key="1">
    <citation type="journal article" date="2021" name="Proc. Natl. Acad. Sci. U.S.A.">
        <title>Three genomes in the algal genus Volvox reveal the fate of a haploid sex-determining region after a transition to homothallism.</title>
        <authorList>
            <person name="Yamamoto K."/>
            <person name="Hamaji T."/>
            <person name="Kawai-Toyooka H."/>
            <person name="Matsuzaki R."/>
            <person name="Takahashi F."/>
            <person name="Nishimura Y."/>
            <person name="Kawachi M."/>
            <person name="Noguchi H."/>
            <person name="Minakuchi Y."/>
            <person name="Umen J.G."/>
            <person name="Toyoda A."/>
            <person name="Nozaki H."/>
        </authorList>
    </citation>
    <scope>NUCLEOTIDE SEQUENCE</scope>
    <source>
        <strain evidence="3">NIES-3785</strain>
    </source>
</reference>
<evidence type="ECO:0000313" key="3">
    <source>
        <dbReference type="EMBL" id="GIM00480.1"/>
    </source>
</evidence>
<accession>A0A8J4G5K0</accession>
<dbReference type="Proteomes" id="UP000722791">
    <property type="component" value="Unassembled WGS sequence"/>
</dbReference>
<dbReference type="AlphaFoldDB" id="A0A8J4G5K0"/>
<evidence type="ECO:0000256" key="1">
    <source>
        <dbReference type="SAM" id="MobiDB-lite"/>
    </source>
</evidence>
<feature type="region of interest" description="Disordered" evidence="1">
    <location>
        <begin position="1"/>
        <end position="35"/>
    </location>
</feature>
<dbReference type="SUPFAM" id="SSF51206">
    <property type="entry name" value="cAMP-binding domain-like"/>
    <property type="match status" value="1"/>
</dbReference>
<dbReference type="EMBL" id="BNCQ01000007">
    <property type="protein sequence ID" value="GIM00480.1"/>
    <property type="molecule type" value="Genomic_DNA"/>
</dbReference>
<dbReference type="InterPro" id="IPR014710">
    <property type="entry name" value="RmlC-like_jellyroll"/>
</dbReference>
<dbReference type="Gene3D" id="2.60.120.10">
    <property type="entry name" value="Jelly Rolls"/>
    <property type="match status" value="1"/>
</dbReference>
<feature type="compositionally biased region" description="Low complexity" evidence="1">
    <location>
        <begin position="24"/>
        <end position="35"/>
    </location>
</feature>
<proteinExistence type="predicted"/>
<evidence type="ECO:0000259" key="2">
    <source>
        <dbReference type="PROSITE" id="PS50042"/>
    </source>
</evidence>
<protein>
    <recommendedName>
        <fullName evidence="2">Cyclic nucleotide-binding domain-containing protein</fullName>
    </recommendedName>
</protein>
<dbReference type="InterPro" id="IPR000595">
    <property type="entry name" value="cNMP-bd_dom"/>
</dbReference>
<organism evidence="3 4">
    <name type="scientific">Volvox reticuliferus</name>
    <dbReference type="NCBI Taxonomy" id="1737510"/>
    <lineage>
        <taxon>Eukaryota</taxon>
        <taxon>Viridiplantae</taxon>
        <taxon>Chlorophyta</taxon>
        <taxon>core chlorophytes</taxon>
        <taxon>Chlorophyceae</taxon>
        <taxon>CS clade</taxon>
        <taxon>Chlamydomonadales</taxon>
        <taxon>Volvocaceae</taxon>
        <taxon>Volvox</taxon>
    </lineage>
</organism>